<name>A0A2Z3LIE0_9BACT</name>
<protein>
    <submittedName>
        <fullName evidence="1">Uncharacterized protein</fullName>
    </submittedName>
</protein>
<sequence length="49" mass="4853">MLYLLLVFFLSPLLLLFLNIVADSTTAAGTVAVAGNSTAVGTVVAVGAG</sequence>
<dbReference type="Proteomes" id="UP000245872">
    <property type="component" value="Chromosome"/>
</dbReference>
<dbReference type="EMBL" id="CP029619">
    <property type="protein sequence ID" value="AWN82214.1"/>
    <property type="molecule type" value="Genomic_DNA"/>
</dbReference>
<organism evidence="1 2">
    <name type="scientific">Candidatus Cardinium hertigii</name>
    <dbReference type="NCBI Taxonomy" id="247481"/>
    <lineage>
        <taxon>Bacteria</taxon>
        <taxon>Pseudomonadati</taxon>
        <taxon>Bacteroidota</taxon>
        <taxon>Cytophagia</taxon>
        <taxon>Cytophagales</taxon>
        <taxon>Amoebophilaceae</taxon>
        <taxon>Candidatus Cardinium</taxon>
    </lineage>
</organism>
<gene>
    <name evidence="1" type="ORF">DK880_00916</name>
</gene>
<dbReference type="AlphaFoldDB" id="A0A2Z3LIE0"/>
<evidence type="ECO:0000313" key="1">
    <source>
        <dbReference type="EMBL" id="AWN82214.1"/>
    </source>
</evidence>
<keyword evidence="2" id="KW-1185">Reference proteome</keyword>
<proteinExistence type="predicted"/>
<reference evidence="1 2" key="1">
    <citation type="submission" date="2018-05" db="EMBL/GenBank/DDBJ databases">
        <title>Candidatus Cardinium hertigii Genome Assembly.</title>
        <authorList>
            <person name="Showmaker K.C."/>
            <person name="Walden K.O."/>
            <person name="Fields C.J."/>
            <person name="Lambert K.N."/>
            <person name="Hudson M.E."/>
        </authorList>
    </citation>
    <scope>NUCLEOTIDE SEQUENCE [LARGE SCALE GENOMIC DNA]</scope>
    <source>
        <strain evidence="2">cHgTN10</strain>
    </source>
</reference>
<evidence type="ECO:0000313" key="2">
    <source>
        <dbReference type="Proteomes" id="UP000245872"/>
    </source>
</evidence>
<accession>A0A2Z3LIE0</accession>
<dbReference type="RefSeq" id="WP_162534220.1">
    <property type="nucleotide sequence ID" value="NZ_CP029619.1"/>
</dbReference>
<dbReference type="KEGG" id="cher:DK880_00916"/>